<feature type="domain" description="Methyltransferase type 11" evidence="4">
    <location>
        <begin position="28"/>
        <end position="115"/>
    </location>
</feature>
<dbReference type="Proteomes" id="UP000613840">
    <property type="component" value="Unassembled WGS sequence"/>
</dbReference>
<dbReference type="Pfam" id="PF08241">
    <property type="entry name" value="Methyltransf_11"/>
    <property type="match status" value="1"/>
</dbReference>
<evidence type="ECO:0000256" key="3">
    <source>
        <dbReference type="ARBA" id="ARBA00022679"/>
    </source>
</evidence>
<reference evidence="5" key="2">
    <citation type="submission" date="2020-09" db="EMBL/GenBank/DDBJ databases">
        <authorList>
            <person name="Sun Q."/>
            <person name="Zhou Y."/>
        </authorList>
    </citation>
    <scope>NUCLEOTIDE SEQUENCE</scope>
    <source>
        <strain evidence="5">CGMCC 4.7306</strain>
    </source>
</reference>
<reference evidence="5" key="1">
    <citation type="journal article" date="2014" name="Int. J. Syst. Evol. Microbiol.">
        <title>Complete genome sequence of Corynebacterium casei LMG S-19264T (=DSM 44701T), isolated from a smear-ripened cheese.</title>
        <authorList>
            <consortium name="US DOE Joint Genome Institute (JGI-PGF)"/>
            <person name="Walter F."/>
            <person name="Albersmeier A."/>
            <person name="Kalinowski J."/>
            <person name="Ruckert C."/>
        </authorList>
    </citation>
    <scope>NUCLEOTIDE SEQUENCE</scope>
    <source>
        <strain evidence="5">CGMCC 4.7306</strain>
    </source>
</reference>
<evidence type="ECO:0000259" key="4">
    <source>
        <dbReference type="Pfam" id="PF08241"/>
    </source>
</evidence>
<organism evidence="5 6">
    <name type="scientific">Microlunatus endophyticus</name>
    <dbReference type="NCBI Taxonomy" id="1716077"/>
    <lineage>
        <taxon>Bacteria</taxon>
        <taxon>Bacillati</taxon>
        <taxon>Actinomycetota</taxon>
        <taxon>Actinomycetes</taxon>
        <taxon>Propionibacteriales</taxon>
        <taxon>Propionibacteriaceae</taxon>
        <taxon>Microlunatus</taxon>
    </lineage>
</organism>
<dbReference type="PANTHER" id="PTHR44942">
    <property type="entry name" value="METHYLTRANSF_11 DOMAIN-CONTAINING PROTEIN"/>
    <property type="match status" value="1"/>
</dbReference>
<dbReference type="SUPFAM" id="SSF53335">
    <property type="entry name" value="S-adenosyl-L-methionine-dependent methyltransferases"/>
    <property type="match status" value="1"/>
</dbReference>
<dbReference type="InterPro" id="IPR051052">
    <property type="entry name" value="Diverse_substrate_MTase"/>
</dbReference>
<comment type="similarity">
    <text evidence="1">Belongs to the methyltransferase superfamily.</text>
</comment>
<evidence type="ECO:0000313" key="6">
    <source>
        <dbReference type="Proteomes" id="UP000613840"/>
    </source>
</evidence>
<evidence type="ECO:0000256" key="1">
    <source>
        <dbReference type="ARBA" id="ARBA00008361"/>
    </source>
</evidence>
<keyword evidence="3" id="KW-0808">Transferase</keyword>
<dbReference type="InterPro" id="IPR013216">
    <property type="entry name" value="Methyltransf_11"/>
</dbReference>
<evidence type="ECO:0000313" key="5">
    <source>
        <dbReference type="EMBL" id="GGL69530.1"/>
    </source>
</evidence>
<dbReference type="PANTHER" id="PTHR44942:SF4">
    <property type="entry name" value="METHYLTRANSFERASE TYPE 11 DOMAIN-CONTAINING PROTEIN"/>
    <property type="match status" value="1"/>
</dbReference>
<dbReference type="CDD" id="cd02440">
    <property type="entry name" value="AdoMet_MTases"/>
    <property type="match status" value="1"/>
</dbReference>
<evidence type="ECO:0000256" key="2">
    <source>
        <dbReference type="ARBA" id="ARBA00022603"/>
    </source>
</evidence>
<name>A0A917SBQ5_9ACTN</name>
<gene>
    <name evidence="5" type="ORF">GCM10011575_30190</name>
</gene>
<accession>A0A917SBQ5</accession>
<dbReference type="AlphaFoldDB" id="A0A917SBQ5"/>
<protein>
    <submittedName>
        <fullName evidence="5">Methyltransferase type 11</fullName>
    </submittedName>
</protein>
<keyword evidence="6" id="KW-1185">Reference proteome</keyword>
<dbReference type="Gene3D" id="3.40.50.150">
    <property type="entry name" value="Vaccinia Virus protein VP39"/>
    <property type="match status" value="1"/>
</dbReference>
<dbReference type="GO" id="GO:0032259">
    <property type="term" value="P:methylation"/>
    <property type="evidence" value="ECO:0007669"/>
    <property type="project" value="UniProtKB-KW"/>
</dbReference>
<dbReference type="GO" id="GO:0008757">
    <property type="term" value="F:S-adenosylmethionine-dependent methyltransferase activity"/>
    <property type="evidence" value="ECO:0007669"/>
    <property type="project" value="InterPro"/>
</dbReference>
<dbReference type="InterPro" id="IPR029063">
    <property type="entry name" value="SAM-dependent_MTases_sf"/>
</dbReference>
<dbReference type="EMBL" id="BMMZ01000007">
    <property type="protein sequence ID" value="GGL69530.1"/>
    <property type="molecule type" value="Genomic_DNA"/>
</dbReference>
<keyword evidence="2 5" id="KW-0489">Methyltransferase</keyword>
<sequence length="245" mass="26726">MGYDRWRPRYPQPLIDRILATSPGREVLDVGIGTGIVARQLRDAGAEVVGVEPDLRMAAFARSFGFEVEESRIEDWDPRGRTFDALVAGQTWHWVDPATGAAKARQVLRPEGRIALFWNAGDAPAAVTAAYADAFAKAVPDWPGQIGRTPPPAAQLYTTIADRAADGLRSVGGFSEPERWQDAWQQPYTREEYLAMLPTQGTLTRVPAERVAPVLEAVGAAIDRLGGSFVMEYVTTTVSTTRLTG</sequence>
<proteinExistence type="inferred from homology"/>
<comment type="caution">
    <text evidence="5">The sequence shown here is derived from an EMBL/GenBank/DDBJ whole genome shotgun (WGS) entry which is preliminary data.</text>
</comment>